<evidence type="ECO:0000313" key="4">
    <source>
        <dbReference type="Proteomes" id="UP000005801"/>
    </source>
</evidence>
<reference evidence="3 4" key="1">
    <citation type="submission" date="2007-06" db="EMBL/GenBank/DDBJ databases">
        <authorList>
            <person name="Shimkets L."/>
            <person name="Ferriera S."/>
            <person name="Johnson J."/>
            <person name="Kravitz S."/>
            <person name="Beeson K."/>
            <person name="Sutton G."/>
            <person name="Rogers Y.-H."/>
            <person name="Friedman R."/>
            <person name="Frazier M."/>
            <person name="Venter J.C."/>
        </authorList>
    </citation>
    <scope>NUCLEOTIDE SEQUENCE [LARGE SCALE GENOMIC DNA]</scope>
    <source>
        <strain evidence="3 4">SIR-1</strain>
    </source>
</reference>
<dbReference type="Gene3D" id="1.20.120.420">
    <property type="entry name" value="translation initiation factor eif-2b, domain 1"/>
    <property type="match status" value="1"/>
</dbReference>
<sequence length="358" mass="37789">MNAISTDPSTYQGLRPVQLSADGRALRLLDQTRLPIEEVWVELRELEPIAHAIETLTVRGAPAIGCAAAYGLYVLSLAFPDDPEAFQAAFDAAAVRLANTRPTAVNLFVAIEQQRGALAKARAQQPAVDGAGLRQALREEATRHVEDDLRFCLEMGAHGASCLPAGGILTHCNTGALATSGHGTALGVIRSAHASGTELHVFVDETRPLLQGSRLTAWELMHDGIPCSLLCDNMAGALMARGEIQAAIVGADRITANGDAANKIGTYTVAVLCKHHGIPFYVAAPWTTIDMSLASGAAIPIEERKPEEVRRHGGNLRAPADVPVRNPAFDVTPAELITGIITERGVFAPGELAAQAQG</sequence>
<keyword evidence="4" id="KW-1185">Reference proteome</keyword>
<organism evidence="3 4">
    <name type="scientific">Plesiocystis pacifica SIR-1</name>
    <dbReference type="NCBI Taxonomy" id="391625"/>
    <lineage>
        <taxon>Bacteria</taxon>
        <taxon>Pseudomonadati</taxon>
        <taxon>Myxococcota</taxon>
        <taxon>Polyangia</taxon>
        <taxon>Nannocystales</taxon>
        <taxon>Nannocystaceae</taxon>
        <taxon>Plesiocystis</taxon>
    </lineage>
</organism>
<dbReference type="InterPro" id="IPR027363">
    <property type="entry name" value="M1Pi_N"/>
</dbReference>
<dbReference type="Pfam" id="PF01008">
    <property type="entry name" value="IF-2B"/>
    <property type="match status" value="1"/>
</dbReference>
<dbReference type="InterPro" id="IPR000649">
    <property type="entry name" value="IF-2B-related"/>
</dbReference>
<keyword evidence="1 2" id="KW-0413">Isomerase</keyword>
<dbReference type="InterPro" id="IPR042529">
    <property type="entry name" value="IF_2B-like_C"/>
</dbReference>
<dbReference type="AlphaFoldDB" id="A6GF55"/>
<keyword evidence="3" id="KW-0648">Protein biosynthesis</keyword>
<evidence type="ECO:0000313" key="3">
    <source>
        <dbReference type="EMBL" id="EDM75514.1"/>
    </source>
</evidence>
<protein>
    <recommendedName>
        <fullName evidence="2">Methylthioribose-1-phosphate isomerase</fullName>
        <shortName evidence="2">M1Pi</shortName>
        <shortName evidence="2">MTR-1-P isomerase</shortName>
        <ecNumber evidence="2">5.3.1.23</ecNumber>
    </recommendedName>
    <alternativeName>
        <fullName evidence="2">S-methyl-5-thioribose-1-phosphate isomerase</fullName>
    </alternativeName>
</protein>
<feature type="site" description="Transition state stabilizer" evidence="2">
    <location>
        <position position="172"/>
    </location>
</feature>
<proteinExistence type="inferred from homology"/>
<comment type="similarity">
    <text evidence="2">Belongs to the EIF-2B alpha/beta/delta subunits family. MtnA subfamily.</text>
</comment>
<feature type="binding site" evidence="2">
    <location>
        <begin position="262"/>
        <end position="263"/>
    </location>
    <ligand>
        <name>substrate</name>
    </ligand>
</feature>
<dbReference type="NCBIfam" id="TIGR00512">
    <property type="entry name" value="salvage_mtnA"/>
    <property type="match status" value="1"/>
</dbReference>
<feature type="binding site" evidence="2">
    <location>
        <begin position="59"/>
        <end position="61"/>
    </location>
    <ligand>
        <name>substrate</name>
    </ligand>
</feature>
<accession>A6GF55</accession>
<dbReference type="InterPro" id="IPR011559">
    <property type="entry name" value="Initiation_fac_2B_a/b/d"/>
</dbReference>
<dbReference type="NCBIfam" id="TIGR00524">
    <property type="entry name" value="eIF-2B_rel"/>
    <property type="match status" value="1"/>
</dbReference>
<dbReference type="OrthoDB" id="9803436at2"/>
<dbReference type="FunFam" id="1.20.120.420:FF:000003">
    <property type="entry name" value="Methylthioribose-1-phosphate isomerase"/>
    <property type="match status" value="1"/>
</dbReference>
<name>A6GF55_9BACT</name>
<dbReference type="InterPro" id="IPR037171">
    <property type="entry name" value="NagB/RpiA_transferase-like"/>
</dbReference>
<comment type="caution">
    <text evidence="3">The sequence shown here is derived from an EMBL/GenBank/DDBJ whole genome shotgun (WGS) entry which is preliminary data.</text>
</comment>
<dbReference type="STRING" id="391625.PPSIR1_31573"/>
<dbReference type="InterPro" id="IPR005251">
    <property type="entry name" value="IF-M1Pi"/>
</dbReference>
<dbReference type="FunFam" id="3.40.50.10470:FF:000006">
    <property type="entry name" value="Methylthioribose-1-phosphate isomerase"/>
    <property type="match status" value="1"/>
</dbReference>
<evidence type="ECO:0000256" key="2">
    <source>
        <dbReference type="HAMAP-Rule" id="MF_01678"/>
    </source>
</evidence>
<dbReference type="EMBL" id="ABCS01000089">
    <property type="protein sequence ID" value="EDM75514.1"/>
    <property type="molecule type" value="Genomic_DNA"/>
</dbReference>
<dbReference type="HAMAP" id="MF_01678">
    <property type="entry name" value="Salvage_MtnA"/>
    <property type="match status" value="1"/>
</dbReference>
<dbReference type="GO" id="GO:0003743">
    <property type="term" value="F:translation initiation factor activity"/>
    <property type="evidence" value="ECO:0007669"/>
    <property type="project" value="UniProtKB-KW"/>
</dbReference>
<comment type="catalytic activity">
    <reaction evidence="2">
        <text>5-(methylsulfanyl)-alpha-D-ribose 1-phosphate = 5-(methylsulfanyl)-D-ribulose 1-phosphate</text>
        <dbReference type="Rhea" id="RHEA:19989"/>
        <dbReference type="ChEBI" id="CHEBI:58533"/>
        <dbReference type="ChEBI" id="CHEBI:58548"/>
        <dbReference type="EC" id="5.3.1.23"/>
    </reaction>
</comment>
<dbReference type="PANTHER" id="PTHR43475">
    <property type="entry name" value="METHYLTHIORIBOSE-1-PHOSPHATE ISOMERASE"/>
    <property type="match status" value="1"/>
</dbReference>
<dbReference type="UniPathway" id="UPA00904">
    <property type="reaction ID" value="UER00874"/>
</dbReference>
<dbReference type="GO" id="GO:0019509">
    <property type="term" value="P:L-methionine salvage from methylthioadenosine"/>
    <property type="evidence" value="ECO:0007669"/>
    <property type="project" value="UniProtKB-UniRule"/>
</dbReference>
<dbReference type="Gene3D" id="3.40.50.10470">
    <property type="entry name" value="Translation initiation factor eif-2b, domain 2"/>
    <property type="match status" value="1"/>
</dbReference>
<dbReference type="EC" id="5.3.1.23" evidence="2"/>
<gene>
    <name evidence="2" type="primary">mtnA</name>
    <name evidence="3" type="ORF">PPSIR1_31573</name>
</gene>
<dbReference type="RefSeq" id="WP_006975345.1">
    <property type="nucleotide sequence ID" value="NZ_ABCS01000089.1"/>
</dbReference>
<dbReference type="SUPFAM" id="SSF100950">
    <property type="entry name" value="NagB/RpiA/CoA transferase-like"/>
    <property type="match status" value="1"/>
</dbReference>
<dbReference type="GO" id="GO:0046523">
    <property type="term" value="F:S-methyl-5-thioribose-1-phosphate isomerase activity"/>
    <property type="evidence" value="ECO:0007669"/>
    <property type="project" value="UniProtKB-UniRule"/>
</dbReference>
<keyword evidence="2" id="KW-0486">Methionine biosynthesis</keyword>
<evidence type="ECO:0000256" key="1">
    <source>
        <dbReference type="ARBA" id="ARBA00023235"/>
    </source>
</evidence>
<dbReference type="NCBIfam" id="NF004326">
    <property type="entry name" value="PRK05720.1"/>
    <property type="match status" value="1"/>
</dbReference>
<dbReference type="PANTHER" id="PTHR43475:SF1">
    <property type="entry name" value="METHYLTHIORIBOSE-1-PHOSPHATE ISOMERASE"/>
    <property type="match status" value="1"/>
</dbReference>
<comment type="function">
    <text evidence="2">Catalyzes the interconversion of methylthioribose-1-phosphate (MTR-1-P) into methylthioribulose-1-phosphate (MTRu-1-P).</text>
</comment>
<feature type="binding site" evidence="2">
    <location>
        <position position="101"/>
    </location>
    <ligand>
        <name>substrate</name>
    </ligand>
</feature>
<keyword evidence="3" id="KW-0396">Initiation factor</keyword>
<keyword evidence="2" id="KW-0028">Amino-acid biosynthesis</keyword>
<feature type="binding site" evidence="2">
    <location>
        <position position="211"/>
    </location>
    <ligand>
        <name>substrate</name>
    </ligand>
</feature>
<dbReference type="Proteomes" id="UP000005801">
    <property type="component" value="Unassembled WGS sequence"/>
</dbReference>
<comment type="pathway">
    <text evidence="2">Amino-acid biosynthesis; L-methionine biosynthesis via salvage pathway; L-methionine from S-methyl-5-thio-alpha-D-ribose 1-phosphate: step 1/6.</text>
</comment>
<feature type="active site" description="Proton donor" evidence="2">
    <location>
        <position position="252"/>
    </location>
</feature>
<dbReference type="eggNOG" id="COG0182">
    <property type="taxonomic scope" value="Bacteria"/>
</dbReference>